<keyword evidence="4 6" id="KW-0378">Hydrolase</keyword>
<dbReference type="PROSITE" id="PS51892">
    <property type="entry name" value="SUBTILASE"/>
    <property type="match status" value="1"/>
</dbReference>
<reference evidence="10 11" key="1">
    <citation type="submission" date="2024-01" db="EMBL/GenBank/DDBJ databases">
        <title>Mariniflexile litorale sp. nov., isolated from the shallow sediments of the Sea of Japan.</title>
        <authorList>
            <person name="Romanenko L."/>
            <person name="Bystritskaya E."/>
            <person name="Isaeva M."/>
        </authorList>
    </citation>
    <scope>NUCLEOTIDE SEQUENCE [LARGE SCALE GENOMIC DNA]</scope>
    <source>
        <strain evidence="10 11">KCTC 32427</strain>
    </source>
</reference>
<dbReference type="InterPro" id="IPR050131">
    <property type="entry name" value="Peptidase_S8_subtilisin-like"/>
</dbReference>
<dbReference type="InterPro" id="IPR000209">
    <property type="entry name" value="Peptidase_S8/S53_dom"/>
</dbReference>
<feature type="active site" description="Charge relay system" evidence="6">
    <location>
        <position position="175"/>
    </location>
</feature>
<evidence type="ECO:0000256" key="2">
    <source>
        <dbReference type="ARBA" id="ARBA00022670"/>
    </source>
</evidence>
<evidence type="ECO:0000256" key="3">
    <source>
        <dbReference type="ARBA" id="ARBA00022729"/>
    </source>
</evidence>
<evidence type="ECO:0000256" key="1">
    <source>
        <dbReference type="ARBA" id="ARBA00011073"/>
    </source>
</evidence>
<dbReference type="Gene3D" id="3.40.50.200">
    <property type="entry name" value="Peptidase S8/S53 domain"/>
    <property type="match status" value="1"/>
</dbReference>
<proteinExistence type="inferred from homology"/>
<dbReference type="PANTHER" id="PTHR43806">
    <property type="entry name" value="PEPTIDASE S8"/>
    <property type="match status" value="1"/>
</dbReference>
<comment type="caution">
    <text evidence="10">The sequence shown here is derived from an EMBL/GenBank/DDBJ whole genome shotgun (WGS) entry which is preliminary data.</text>
</comment>
<dbReference type="RefSeq" id="WP_346242394.1">
    <property type="nucleotide sequence ID" value="NZ_JAZHYP010000006.1"/>
</dbReference>
<dbReference type="InterPro" id="IPR017317">
    <property type="entry name" value="Pept_S8_subtilisin_bacteroid-2"/>
</dbReference>
<organism evidence="10 11">
    <name type="scientific">Mariniflexile soesokkakense</name>
    <dbReference type="NCBI Taxonomy" id="1343160"/>
    <lineage>
        <taxon>Bacteria</taxon>
        <taxon>Pseudomonadati</taxon>
        <taxon>Bacteroidota</taxon>
        <taxon>Flavobacteriia</taxon>
        <taxon>Flavobacteriales</taxon>
        <taxon>Flavobacteriaceae</taxon>
        <taxon>Mariniflexile</taxon>
    </lineage>
</organism>
<evidence type="ECO:0000313" key="11">
    <source>
        <dbReference type="Proteomes" id="UP001416393"/>
    </source>
</evidence>
<dbReference type="InterPro" id="IPR015500">
    <property type="entry name" value="Peptidase_S8_subtilisin-rel"/>
</dbReference>
<keyword evidence="5 6" id="KW-0720">Serine protease</keyword>
<evidence type="ECO:0000256" key="5">
    <source>
        <dbReference type="ARBA" id="ARBA00022825"/>
    </source>
</evidence>
<evidence type="ECO:0000259" key="9">
    <source>
        <dbReference type="Pfam" id="PF18962"/>
    </source>
</evidence>
<feature type="domain" description="Peptidase S8/S53" evidence="8">
    <location>
        <begin position="167"/>
        <end position="441"/>
    </location>
</feature>
<feature type="chain" id="PRO_5046317426" evidence="7">
    <location>
        <begin position="20"/>
        <end position="538"/>
    </location>
</feature>
<evidence type="ECO:0000256" key="7">
    <source>
        <dbReference type="SAM" id="SignalP"/>
    </source>
</evidence>
<protein>
    <submittedName>
        <fullName evidence="10">S8 family serine peptidase</fullName>
    </submittedName>
</protein>
<dbReference type="InterPro" id="IPR023828">
    <property type="entry name" value="Peptidase_S8_Ser-AS"/>
</dbReference>
<dbReference type="EMBL" id="JAZHYP010000006">
    <property type="protein sequence ID" value="MEN3324596.1"/>
    <property type="molecule type" value="Genomic_DNA"/>
</dbReference>
<dbReference type="InterPro" id="IPR026444">
    <property type="entry name" value="Secre_tail"/>
</dbReference>
<dbReference type="Proteomes" id="UP001416393">
    <property type="component" value="Unassembled WGS sequence"/>
</dbReference>
<evidence type="ECO:0000313" key="10">
    <source>
        <dbReference type="EMBL" id="MEN3324596.1"/>
    </source>
</evidence>
<accession>A0ABV0ADG4</accession>
<feature type="active site" description="Charge relay system" evidence="6">
    <location>
        <position position="395"/>
    </location>
</feature>
<dbReference type="PROSITE" id="PS00138">
    <property type="entry name" value="SUBTILASE_SER"/>
    <property type="match status" value="1"/>
</dbReference>
<dbReference type="SUPFAM" id="SSF52743">
    <property type="entry name" value="Subtilisin-like"/>
    <property type="match status" value="1"/>
</dbReference>
<dbReference type="PRINTS" id="PR00723">
    <property type="entry name" value="SUBTILISIN"/>
</dbReference>
<evidence type="ECO:0000259" key="8">
    <source>
        <dbReference type="Pfam" id="PF00082"/>
    </source>
</evidence>
<dbReference type="PIRSF" id="PIRSF037903">
    <property type="entry name" value="Subtilisin_rel_GFO_2223"/>
    <property type="match status" value="1"/>
</dbReference>
<evidence type="ECO:0000256" key="4">
    <source>
        <dbReference type="ARBA" id="ARBA00022801"/>
    </source>
</evidence>
<evidence type="ECO:0000256" key="6">
    <source>
        <dbReference type="PROSITE-ProRule" id="PRU01240"/>
    </source>
</evidence>
<keyword evidence="3 7" id="KW-0732">Signal</keyword>
<name>A0ABV0ADG4_9FLAO</name>
<feature type="signal peptide" evidence="7">
    <location>
        <begin position="1"/>
        <end position="19"/>
    </location>
</feature>
<feature type="domain" description="Secretion system C-terminal sorting" evidence="9">
    <location>
        <begin position="466"/>
        <end position="536"/>
    </location>
</feature>
<keyword evidence="11" id="KW-1185">Reference proteome</keyword>
<keyword evidence="2 6" id="KW-0645">Protease</keyword>
<comment type="similarity">
    <text evidence="1 6">Belongs to the peptidase S8 family.</text>
</comment>
<dbReference type="InterPro" id="IPR036852">
    <property type="entry name" value="Peptidase_S8/S53_dom_sf"/>
</dbReference>
<dbReference type="PANTHER" id="PTHR43806:SF67">
    <property type="entry name" value="EGF-LIKE DOMAIN-CONTAINING PROTEIN"/>
    <property type="match status" value="1"/>
</dbReference>
<feature type="active site" description="Charge relay system" evidence="6">
    <location>
        <position position="217"/>
    </location>
</feature>
<dbReference type="CDD" id="cd07493">
    <property type="entry name" value="Peptidases_S8_9"/>
    <property type="match status" value="1"/>
</dbReference>
<dbReference type="Pfam" id="PF18962">
    <property type="entry name" value="Por_Secre_tail"/>
    <property type="match status" value="1"/>
</dbReference>
<dbReference type="Pfam" id="PF00082">
    <property type="entry name" value="Peptidase_S8"/>
    <property type="match status" value="1"/>
</dbReference>
<sequence>MKKKLFFLILLCTPIFFLAQQDAWVYFKDKQDVSNRIANPNTILTQKSIDRKARHNVVIDARDVPVNETYISQLKAALGIIVMAKSKWFNAVHVRGSETDINNLVTSFSFVDHIEFADRSLNNSKKVQQKQQSKFTETLTTFNYGNATNQIQMIKGDQLHLANYTGIGMTVAILDGGFKNVNTMIAFQRLRNANNILGTYDFVDRDTIVYTNTTSNHGTLVLSTMAGYVENQYVGTAPDASYYLFVTEDGPNENPVEESYWVEAAERADSLGVDVINSSLGYTTYDNPNYSYTTGDMNGNTAFITRGANIAFEKGILVVNSAGNSGNNSWGIVGAPADAPGVFSIGAVNFDGNYATFSSRGNNTQPTHKPDVVAQGQASAVITETDVMANVNGTSFSSPIMAGGIVCLWQALPNKTNAEIMQLIRESASQFNSPDYFLGYGIPNFQVALNTVLSVEDEFRDQEIHIFPNPVRDLVYFKLPTNENLIFVNIFSMLGKHLLSKVITPTNSQIEMSSFSKGMYFLQLESSNTSKTIKIIKQ</sequence>
<gene>
    <name evidence="10" type="ORF">VP395_12715</name>
</gene>
<dbReference type="NCBIfam" id="TIGR04183">
    <property type="entry name" value="Por_Secre_tail"/>
    <property type="match status" value="1"/>
</dbReference>